<protein>
    <submittedName>
        <fullName evidence="2">Uncharacterized protein</fullName>
    </submittedName>
</protein>
<evidence type="ECO:0000313" key="3">
    <source>
        <dbReference type="Proteomes" id="UP000064183"/>
    </source>
</evidence>
<sequence>MAARVAGQPASPDPATAHLRPLPPTAPGEYHVGAARPQFAQGDADRVMAADTGTADRGDQALRTASSVPSG</sequence>
<evidence type="ECO:0000313" key="2">
    <source>
        <dbReference type="EMBL" id="ALU97561.1"/>
    </source>
</evidence>
<gene>
    <name evidence="2" type="ORF">WQO_32005</name>
</gene>
<feature type="region of interest" description="Disordered" evidence="1">
    <location>
        <begin position="52"/>
        <end position="71"/>
    </location>
</feature>
<reference evidence="2 3" key="1">
    <citation type="journal article" date="2012" name="J. Bacteriol.">
        <title>Draft genome sequence of Streptomyces globisporus C-1027, which produces an antitumor antibiotic consisting of a nine-membered enediyne with a chromoprotein.</title>
        <authorList>
            <person name="Wang L."/>
            <person name="Wang S."/>
            <person name="He Q."/>
            <person name="Yu T."/>
            <person name="Li Q."/>
            <person name="Hong B."/>
        </authorList>
    </citation>
    <scope>NUCLEOTIDE SEQUENCE [LARGE SCALE GENOMIC DNA]</scope>
    <source>
        <strain evidence="2 3">C-1027</strain>
    </source>
</reference>
<organism evidence="2 3">
    <name type="scientific">Streptomyces globisporus C-1027</name>
    <dbReference type="NCBI Taxonomy" id="1172567"/>
    <lineage>
        <taxon>Bacteria</taxon>
        <taxon>Bacillati</taxon>
        <taxon>Actinomycetota</taxon>
        <taxon>Actinomycetes</taxon>
        <taxon>Kitasatosporales</taxon>
        <taxon>Streptomycetaceae</taxon>
        <taxon>Streptomyces</taxon>
    </lineage>
</organism>
<name>A0A0U3LZH1_STRGL</name>
<dbReference type="EMBL" id="CP013738">
    <property type="protein sequence ID" value="ALU97561.1"/>
    <property type="molecule type" value="Genomic_DNA"/>
</dbReference>
<evidence type="ECO:0000256" key="1">
    <source>
        <dbReference type="SAM" id="MobiDB-lite"/>
    </source>
</evidence>
<proteinExistence type="predicted"/>
<dbReference type="KEGG" id="sgb:WQO_32005"/>
<feature type="region of interest" description="Disordered" evidence="1">
    <location>
        <begin position="1"/>
        <end position="31"/>
    </location>
</feature>
<dbReference type="Proteomes" id="UP000064183">
    <property type="component" value="Chromosome"/>
</dbReference>
<accession>A0A0U3LZH1</accession>
<dbReference type="AlphaFoldDB" id="A0A0U3LZH1"/>